<dbReference type="PANTHER" id="PTHR31373:SF27">
    <property type="entry name" value="TROVE DOMAIN-CONTAINING PROTEIN"/>
    <property type="match status" value="1"/>
</dbReference>
<evidence type="ECO:0000259" key="2">
    <source>
        <dbReference type="Pfam" id="PF25043"/>
    </source>
</evidence>
<dbReference type="InterPro" id="IPR056690">
    <property type="entry name" value="DUF7788"/>
</dbReference>
<organism evidence="3 4">
    <name type="scientific">Clostridium baratii str. Sullivan</name>
    <dbReference type="NCBI Taxonomy" id="1415775"/>
    <lineage>
        <taxon>Bacteria</taxon>
        <taxon>Bacillati</taxon>
        <taxon>Bacillota</taxon>
        <taxon>Clostridia</taxon>
        <taxon>Eubacteriales</taxon>
        <taxon>Clostridiaceae</taxon>
        <taxon>Clostridium</taxon>
    </lineage>
</organism>
<dbReference type="KEGG" id="cbv:U729_2732"/>
<dbReference type="Proteomes" id="UP000030635">
    <property type="component" value="Chromosome"/>
</dbReference>
<accession>A0A0A7FWG4</accession>
<sequence length="508" mass="60152">MPISFLNKLKEEILNIDNDIYEDIYGDSTSLESKDNTVLISLYKHLLNVNSKNTKLNKTILKNALNQDFESTMKILLYSRDIKFGLGMREVFKECLFYIALNYDKPLNKYINLIIKIGRYDDLYCLFDTKYEKDVIDYFKIQIEEDCLSDKPSNLCKWLKSINTSSKESRRLGRKTADGLGLSYEEYRKLLSTLRGKINLTEQKISLNRWNEIDYEKVPRLAYRKYYKSFNNKDPERFNQYRSSRVNITENNNLEKNYISRLRNLLNGNYLNNDIEEFENSLKECNEKTSGNWVVATCLNEVDLKNETRYLLEILVLNLYFLFNNVGRFENYFFKTSDVVNFKKIKTNDLLEIIREVIKNSISKNIDIEIIMDLILFAAIKNDIKDEELPSGVLFLIHDLEEIKIGDTNICSNSKKWHFNLKNIKEKWDNCNYTLPEIKICMLNEKNTNFKDLDNLDDIKLLHGFNYKIFNSIINDNISDNEENSLNDNFDKDLVFLEKLLNNERYKI</sequence>
<evidence type="ECO:0000259" key="1">
    <source>
        <dbReference type="Pfam" id="PF11443"/>
    </source>
</evidence>
<dbReference type="HOGENOM" id="CLU_011744_1_2_9"/>
<dbReference type="eggNOG" id="COG2304">
    <property type="taxonomic scope" value="Bacteria"/>
</dbReference>
<evidence type="ECO:0000313" key="3">
    <source>
        <dbReference type="EMBL" id="AIY83913.1"/>
    </source>
</evidence>
<dbReference type="InterPro" id="IPR058580">
    <property type="entry name" value="DUF2828"/>
</dbReference>
<feature type="domain" description="DUF2828" evidence="1">
    <location>
        <begin position="168"/>
        <end position="241"/>
    </location>
</feature>
<name>A0A0A7FWG4_9CLOT</name>
<feature type="domain" description="DUF7788" evidence="2">
    <location>
        <begin position="329"/>
        <end position="491"/>
    </location>
</feature>
<dbReference type="Pfam" id="PF11443">
    <property type="entry name" value="DUF2828"/>
    <property type="match status" value="1"/>
</dbReference>
<dbReference type="Pfam" id="PF25043">
    <property type="entry name" value="DUF7788"/>
    <property type="match status" value="1"/>
</dbReference>
<gene>
    <name evidence="3" type="ORF">U729_2732</name>
</gene>
<proteinExistence type="predicted"/>
<dbReference type="AlphaFoldDB" id="A0A0A7FWG4"/>
<dbReference type="EMBL" id="CP006905">
    <property type="protein sequence ID" value="AIY83913.1"/>
    <property type="molecule type" value="Genomic_DNA"/>
</dbReference>
<reference evidence="3 4" key="1">
    <citation type="journal article" date="2015" name="Infect. Genet. Evol.">
        <title>Genomic sequences of six botulinum neurotoxin-producing strains representing three clostridial species illustrate the mobility and diversity of botulinum neurotoxin genes.</title>
        <authorList>
            <person name="Smith T.J."/>
            <person name="Hill K.K."/>
            <person name="Xie G."/>
            <person name="Foley B.T."/>
            <person name="Williamson C.H."/>
            <person name="Foster J.T."/>
            <person name="Johnson S.L."/>
            <person name="Chertkov O."/>
            <person name="Teshima H."/>
            <person name="Gibbons H.S."/>
            <person name="Johnsky L.A."/>
            <person name="Karavis M.A."/>
            <person name="Smith L.A."/>
        </authorList>
    </citation>
    <scope>NUCLEOTIDE SEQUENCE [LARGE SCALE GENOMIC DNA]</scope>
    <source>
        <strain evidence="3">Sullivan</strain>
    </source>
</reference>
<dbReference type="OrthoDB" id="9255585at2"/>
<evidence type="ECO:0000313" key="4">
    <source>
        <dbReference type="Proteomes" id="UP000030635"/>
    </source>
</evidence>
<dbReference type="InterPro" id="IPR011205">
    <property type="entry name" value="UCP015417_vWA"/>
</dbReference>
<keyword evidence="4" id="KW-1185">Reference proteome</keyword>
<dbReference type="PANTHER" id="PTHR31373">
    <property type="entry name" value="OS06G0652100 PROTEIN"/>
    <property type="match status" value="1"/>
</dbReference>
<dbReference type="RefSeq" id="WP_039315949.1">
    <property type="nucleotide sequence ID" value="NZ_CP006905.1"/>
</dbReference>
<protein>
    <submittedName>
        <fullName evidence="3">Uncharacterized protein</fullName>
    </submittedName>
</protein>